<feature type="compositionally biased region" description="Low complexity" evidence="2">
    <location>
        <begin position="179"/>
        <end position="191"/>
    </location>
</feature>
<dbReference type="RefSeq" id="WP_051641044.1">
    <property type="nucleotide sequence ID" value="NZ_HG964446.1"/>
</dbReference>
<evidence type="ECO:0000313" key="6">
    <source>
        <dbReference type="Proteomes" id="UP000193710"/>
    </source>
</evidence>
<dbReference type="OrthoDB" id="4764793at2"/>
<accession>A0A024JQD1</accession>
<dbReference type="FunFam" id="1.20.1260.20:FF:000001">
    <property type="entry name" value="PPE family protein PPE41"/>
    <property type="match status" value="1"/>
</dbReference>
<dbReference type="HOGENOM" id="CLU_000243_0_3_11"/>
<dbReference type="SUPFAM" id="SSF140459">
    <property type="entry name" value="PE/PPE dimer-like"/>
    <property type="match status" value="1"/>
</dbReference>
<dbReference type="PANTHER" id="PTHR46766">
    <property type="entry name" value="GLUTAMINE-RICH PROTEIN 2"/>
    <property type="match status" value="1"/>
</dbReference>
<dbReference type="STRING" id="47839.BN973_00080"/>
<dbReference type="Gene3D" id="1.20.1260.20">
    <property type="entry name" value="PPE superfamily"/>
    <property type="match status" value="1"/>
</dbReference>
<dbReference type="GO" id="GO:0052572">
    <property type="term" value="P:response to host immune response"/>
    <property type="evidence" value="ECO:0007669"/>
    <property type="project" value="TreeGrafter"/>
</dbReference>
<dbReference type="Proteomes" id="UP000193710">
    <property type="component" value="Unassembled WGS sequence"/>
</dbReference>
<reference evidence="4" key="1">
    <citation type="journal article" date="2014" name="Genome Announc.">
        <title>Draft Genome Sequence of Mycobacterium triplex DSM 44626.</title>
        <authorList>
            <person name="Sassi M."/>
            <person name="Croce O."/>
            <person name="Robert C."/>
            <person name="Raoult D."/>
            <person name="Drancourt M."/>
        </authorList>
    </citation>
    <scope>NUCLEOTIDE SEQUENCE [LARGE SCALE GENOMIC DNA]</scope>
    <source>
        <strain evidence="4">DSM 44626</strain>
    </source>
</reference>
<reference evidence="5 6" key="3">
    <citation type="submission" date="2016-01" db="EMBL/GenBank/DDBJ databases">
        <title>The new phylogeny of the genus Mycobacterium.</title>
        <authorList>
            <person name="Tarcisio F."/>
            <person name="Conor M."/>
            <person name="Antonella G."/>
            <person name="Elisabetta G."/>
            <person name="Giulia F.S."/>
            <person name="Sara T."/>
            <person name="Anna F."/>
            <person name="Clotilde B."/>
            <person name="Roberto B."/>
            <person name="Veronica D.S."/>
            <person name="Fabio R."/>
            <person name="Monica P."/>
            <person name="Olivier J."/>
            <person name="Enrico T."/>
            <person name="Nicola S."/>
        </authorList>
    </citation>
    <scope>NUCLEOTIDE SEQUENCE [LARGE SCALE GENOMIC DNA]</scope>
    <source>
        <strain evidence="5 6">DSM 44626</strain>
    </source>
</reference>
<dbReference type="InterPro" id="IPR038332">
    <property type="entry name" value="PPE_sf"/>
</dbReference>
<dbReference type="InterPro" id="IPR000030">
    <property type="entry name" value="PPE_dom"/>
</dbReference>
<evidence type="ECO:0000313" key="5">
    <source>
        <dbReference type="EMBL" id="ORX05363.1"/>
    </source>
</evidence>
<dbReference type="Pfam" id="PF00823">
    <property type="entry name" value="PPE"/>
    <property type="match status" value="1"/>
</dbReference>
<evidence type="ECO:0000313" key="4">
    <source>
        <dbReference type="EMBL" id="CDO85749.1"/>
    </source>
</evidence>
<dbReference type="EMBL" id="LQPY01000014">
    <property type="protein sequence ID" value="ORX05363.1"/>
    <property type="molecule type" value="Genomic_DNA"/>
</dbReference>
<evidence type="ECO:0000256" key="2">
    <source>
        <dbReference type="SAM" id="MobiDB-lite"/>
    </source>
</evidence>
<protein>
    <submittedName>
        <fullName evidence="4">PPE family protein</fullName>
    </submittedName>
</protein>
<reference evidence="4" key="2">
    <citation type="submission" date="2014-04" db="EMBL/GenBank/DDBJ databases">
        <authorList>
            <person name="Xu Y.W."/>
            <person name="Yang Q."/>
        </authorList>
    </citation>
    <scope>NUCLEOTIDE SEQUENCE</scope>
    <source>
        <strain evidence="4">DSM 44626</strain>
    </source>
</reference>
<dbReference type="Proteomes" id="UP000028880">
    <property type="component" value="Unassembled WGS sequence"/>
</dbReference>
<gene>
    <name evidence="5" type="ORF">AWC29_10935</name>
    <name evidence="4" type="ORF">BN973_00080</name>
</gene>
<dbReference type="eggNOG" id="COG5651">
    <property type="taxonomic scope" value="Bacteria"/>
</dbReference>
<evidence type="ECO:0000256" key="1">
    <source>
        <dbReference type="ARBA" id="ARBA00010652"/>
    </source>
</evidence>
<dbReference type="AlphaFoldDB" id="A0A024JQD1"/>
<evidence type="ECO:0000259" key="3">
    <source>
        <dbReference type="Pfam" id="PF00823"/>
    </source>
</evidence>
<name>A0A024JQD1_9MYCO</name>
<feature type="region of interest" description="Disordered" evidence="2">
    <location>
        <begin position="164"/>
        <end position="191"/>
    </location>
</feature>
<organism evidence="4">
    <name type="scientific">Mycobacterium triplex</name>
    <dbReference type="NCBI Taxonomy" id="47839"/>
    <lineage>
        <taxon>Bacteria</taxon>
        <taxon>Bacillati</taxon>
        <taxon>Actinomycetota</taxon>
        <taxon>Actinomycetes</taxon>
        <taxon>Mycobacteriales</taxon>
        <taxon>Mycobacteriaceae</taxon>
        <taxon>Mycobacterium</taxon>
        <taxon>Mycobacterium simiae complex</taxon>
    </lineage>
</organism>
<feature type="domain" description="PPE" evidence="3">
    <location>
        <begin position="2"/>
        <end position="162"/>
    </location>
</feature>
<dbReference type="EMBL" id="HG964446">
    <property type="protein sequence ID" value="CDO85749.1"/>
    <property type="molecule type" value="Genomic_DNA"/>
</dbReference>
<keyword evidence="6" id="KW-1185">Reference proteome</keyword>
<comment type="similarity">
    <text evidence="1">Belongs to the mycobacterial PPE family.</text>
</comment>
<sequence>MDFALLPPEVNSGLMYTGPGSGPMLAAAASWDAVAAQLEAAAAGCSSEIAGLTGRWLGPSSIRMAASGTRQAMWLQTSAAHAARTAAQAYSAAAAFETAYAMTVPPPVIAANRAQLMVLIATNFFGQNAPAIAATEAQYLEMWVQDATAMYGYAAAAETASTLEPFDEPPQTTNPDGQTDQATAVARSAADATSARTQSAVQLASNNATQLASTNLLPGDTVTVPAGTNVTVGPGSVAWVNSGSIEVPQSSGAMVGTYSSIVVHAGSSFTLDQFSSGNAYAGSVVYLPGQTITAGANPIELTPAAGEFIQGSIASGSVSATGDPAVGFGWVSTLANAVTATVGPGEASITNAAGTVTIVTPVTPIATSSGGLGAASAATGVGSSPGLAGTAGIQPQFDVGALMEWSQGINGADLAAGLAEVG</sequence>
<dbReference type="PANTHER" id="PTHR46766:SF1">
    <property type="entry name" value="GLUTAMINE-RICH PROTEIN 2"/>
    <property type="match status" value="1"/>
</dbReference>
<proteinExistence type="inferred from homology"/>